<name>A0A3L7AFZ6_9MICO</name>
<dbReference type="EMBL" id="RCUY01000015">
    <property type="protein sequence ID" value="RLP79289.1"/>
    <property type="molecule type" value="Genomic_DNA"/>
</dbReference>
<sequence>MAHEYKATARREGKWWIITVPEIDAVTQARHVREIQTMADGVVTAMLDLDEGEATVTVSIEMPANAKEAWEEAARLQAQSEQSSQRAAALRREAVRNLLTEAQLSQSDAGALLGLSYQRVQQLAKTV</sequence>
<proteinExistence type="predicted"/>
<dbReference type="AlphaFoldDB" id="A0A3L7AFZ6"/>
<comment type="caution">
    <text evidence="1">The sequence shown here is derived from an EMBL/GenBank/DDBJ whole genome shotgun (WGS) entry which is preliminary data.</text>
</comment>
<accession>A0A3L7AFZ6</accession>
<protein>
    <recommendedName>
        <fullName evidence="3">Antitoxin HicB</fullName>
    </recommendedName>
</protein>
<organism evidence="1 2">
    <name type="scientific">Mycetocola lacteus</name>
    <dbReference type="NCBI Taxonomy" id="76637"/>
    <lineage>
        <taxon>Bacteria</taxon>
        <taxon>Bacillati</taxon>
        <taxon>Actinomycetota</taxon>
        <taxon>Actinomycetes</taxon>
        <taxon>Micrococcales</taxon>
        <taxon>Microbacteriaceae</taxon>
        <taxon>Mycetocola</taxon>
    </lineage>
</organism>
<dbReference type="RefSeq" id="WP_121689456.1">
    <property type="nucleotide sequence ID" value="NZ_RCUY01000015.1"/>
</dbReference>
<evidence type="ECO:0000313" key="2">
    <source>
        <dbReference type="Proteomes" id="UP000269438"/>
    </source>
</evidence>
<dbReference type="Proteomes" id="UP000269438">
    <property type="component" value="Unassembled WGS sequence"/>
</dbReference>
<reference evidence="1 2" key="1">
    <citation type="submission" date="2018-10" db="EMBL/GenBank/DDBJ databases">
        <authorList>
            <person name="Li J."/>
        </authorList>
    </citation>
    <scope>NUCLEOTIDE SEQUENCE [LARGE SCALE GENOMIC DNA]</scope>
    <source>
        <strain evidence="1 2">JCM 11654</strain>
    </source>
</reference>
<gene>
    <name evidence="1" type="ORF">D9V34_15965</name>
</gene>
<evidence type="ECO:0000313" key="1">
    <source>
        <dbReference type="EMBL" id="RLP79289.1"/>
    </source>
</evidence>
<keyword evidence="2" id="KW-1185">Reference proteome</keyword>
<evidence type="ECO:0008006" key="3">
    <source>
        <dbReference type="Google" id="ProtNLM"/>
    </source>
</evidence>
<dbReference type="OrthoDB" id="5772641at2"/>